<dbReference type="Pfam" id="PF20824">
    <property type="entry name" value="Cmr2_hel_dom2"/>
    <property type="match status" value="1"/>
</dbReference>
<dbReference type="STRING" id="84521.SAMN04487994_10074"/>
<comment type="caution">
    <text evidence="13">The sequence shown here is derived from an EMBL/GenBank/DDBJ whole genome shotgun (WGS) entry which is preliminary data.</text>
</comment>
<evidence type="ECO:0000256" key="4">
    <source>
        <dbReference type="ARBA" id="ARBA00022722"/>
    </source>
</evidence>
<dbReference type="InterPro" id="IPR000160">
    <property type="entry name" value="GGDEF_dom"/>
</dbReference>
<keyword evidence="9" id="KW-0067">ATP-binding</keyword>
<dbReference type="InterPro" id="IPR043128">
    <property type="entry name" value="Rev_trsase/Diguanyl_cyclase"/>
</dbReference>
<evidence type="ECO:0000313" key="13">
    <source>
        <dbReference type="EMBL" id="PMC58987.1"/>
    </source>
</evidence>
<sequence length="755" mass="86824">MSEQTRNDLVMSALLYNIGKVVQYAKDSSGDSFELGYELLSSLNAPQDILEPLKYHDKNEIEKQQLSPNHLAYVIDYANRLANETVKKPSNGKVKAQKTDWTNQADIFNDFGKRTGHRFYQPLTFDDRHYFHFASESQRPYQPESYQRILDQLKEELALMEFCFSYEAKVLNMLERLLSFVPSDMDSLAAHDISLYDHSKITTAIATCVFDYLMDQEKNFNHLLNSLAFNNEPAFLLLTYDVSGIQDFIYTIRDNKAAKMLRSRSFYLEMIAENVNYQLLNCLKLSRANLLYSGGGGAYLLIPNTARSREVVAQVQKEINAFLRHTYGSGLFIAFSHQAFSAYDMLEDMGSVYQKVGHKISEQKLNRYSATELLELNTLGKKTGRECNVCHRIYNHPTSERCAICEGLVNFSNDLQNQGFFEVSSNQRGLPLGFGDYLIPISEQDLLKGKVEGRIYSKNKFYVSDYPATHLWIGDYTDKEAPTFNDYLKDNAGIRRLGVVRCDVDDLGSAFIAGFSKEYQSFTRTATLSRSLALFFQYYINEILRECNTTGSIIYAGGDDVFVVGHWLDMIEFAIKLRQSFIQYTQGKLTLSTGVGLFPGKTPISIMAQQTGDLESSAKGAFSDKDAITLFHPDYTFKWNHFIEHIWCDKYPLIASFFDQSSMDRTYGKAFLYRLLDLIRSSFVEAQGSSRGQFKTISWARWVYYLSQMEPKGEKEKEHFKKFAQKLHQYFEDEQEAKELELAIMLYIYTIREDI</sequence>
<dbReference type="Pfam" id="PF22335">
    <property type="entry name" value="Cas10-Cmr2_palm2"/>
    <property type="match status" value="1"/>
</dbReference>
<accession>A0A1G8JUU2</accession>
<feature type="domain" description="GGDEF" evidence="12">
    <location>
        <begin position="495"/>
        <end position="633"/>
    </location>
</feature>
<dbReference type="PANTHER" id="PTHR36528:SF1">
    <property type="entry name" value="CRISPR SYSTEM SINGLE-STRAND-SPECIFIC DEOXYRIBONUCLEASE CAS10_CSM1 (SUBTYPE III-A)"/>
    <property type="match status" value="1"/>
</dbReference>
<protein>
    <recommendedName>
        <fullName evidence="2">CRISPR system single-strand-specific deoxyribonuclease Cas10/Csm1 (subtype III-A)</fullName>
    </recommendedName>
    <alternativeName>
        <fullName evidence="11">Cyclic oligoadenylate synthase</fullName>
    </alternativeName>
</protein>
<dbReference type="NCBIfam" id="TIGR02578">
    <property type="entry name" value="cas_TM1811_Csm1"/>
    <property type="match status" value="1"/>
</dbReference>
<keyword evidence="14" id="KW-1185">Reference proteome</keyword>
<evidence type="ECO:0000256" key="3">
    <source>
        <dbReference type="ARBA" id="ARBA00022679"/>
    </source>
</evidence>
<dbReference type="Proteomes" id="UP000235682">
    <property type="component" value="Unassembled WGS sequence"/>
</dbReference>
<dbReference type="PROSITE" id="PS50887">
    <property type="entry name" value="GGDEF"/>
    <property type="match status" value="1"/>
</dbReference>
<evidence type="ECO:0000256" key="10">
    <source>
        <dbReference type="ARBA" id="ARBA00023118"/>
    </source>
</evidence>
<evidence type="ECO:0000259" key="12">
    <source>
        <dbReference type="PROSITE" id="PS50887"/>
    </source>
</evidence>
<keyword evidence="4" id="KW-0540">Nuclease</keyword>
<dbReference type="InterPro" id="IPR048693">
    <property type="entry name" value="Cmr2-like_C"/>
</dbReference>
<dbReference type="GO" id="GO:0005524">
    <property type="term" value="F:ATP binding"/>
    <property type="evidence" value="ECO:0007669"/>
    <property type="project" value="UniProtKB-KW"/>
</dbReference>
<dbReference type="PANTHER" id="PTHR36528">
    <property type="entry name" value="CRISPR SYSTEM SINGLE-STRAND-SPECIFIC DEOXYRIBONUCLEASE CAS10/CSM1 (SUBTYPE III-A)"/>
    <property type="match status" value="1"/>
</dbReference>
<dbReference type="GO" id="GO:0004519">
    <property type="term" value="F:endonuclease activity"/>
    <property type="evidence" value="ECO:0007669"/>
    <property type="project" value="UniProtKB-KW"/>
</dbReference>
<evidence type="ECO:0000256" key="7">
    <source>
        <dbReference type="ARBA" id="ARBA00022801"/>
    </source>
</evidence>
<reference evidence="13 14" key="1">
    <citation type="submission" date="2017-09" db="EMBL/GenBank/DDBJ databases">
        <title>Bacterial strain isolated from the female urinary microbiota.</title>
        <authorList>
            <person name="Thomas-White K."/>
            <person name="Kumar N."/>
            <person name="Forster S."/>
            <person name="Putonti C."/>
            <person name="Lawley T."/>
            <person name="Wolfe A.J."/>
        </authorList>
    </citation>
    <scope>NUCLEOTIDE SEQUENCE [LARGE SCALE GENOMIC DNA]</scope>
    <source>
        <strain evidence="13 14">UMB0852</strain>
    </source>
</reference>
<dbReference type="Gene3D" id="3.30.70.270">
    <property type="match status" value="1"/>
</dbReference>
<dbReference type="RefSeq" id="WP_092084376.1">
    <property type="nucleotide sequence ID" value="NZ_FNEL01000007.1"/>
</dbReference>
<comment type="similarity">
    <text evidence="1">Belongs to the CRISPR-associated Cas10/Csm1 family.</text>
</comment>
<dbReference type="CDD" id="cd09680">
    <property type="entry name" value="Cas10_III"/>
    <property type="match status" value="1"/>
</dbReference>
<keyword evidence="6" id="KW-0255">Endonuclease</keyword>
<keyword evidence="5" id="KW-0547">Nucleotide-binding</keyword>
<organism evidence="13 14">
    <name type="scientific">Dolosicoccus paucivorans</name>
    <dbReference type="NCBI Taxonomy" id="84521"/>
    <lineage>
        <taxon>Bacteria</taxon>
        <taxon>Bacillati</taxon>
        <taxon>Bacillota</taxon>
        <taxon>Bacilli</taxon>
        <taxon>Lactobacillales</taxon>
        <taxon>Aerococcaceae</taxon>
        <taxon>Dolosicoccus</taxon>
    </lineage>
</organism>
<dbReference type="EMBL" id="PNHE01000003">
    <property type="protein sequence ID" value="PMC58987.1"/>
    <property type="molecule type" value="Genomic_DNA"/>
</dbReference>
<dbReference type="GO" id="GO:0016740">
    <property type="term" value="F:transferase activity"/>
    <property type="evidence" value="ECO:0007669"/>
    <property type="project" value="UniProtKB-KW"/>
</dbReference>
<evidence type="ECO:0000256" key="5">
    <source>
        <dbReference type="ARBA" id="ARBA00022741"/>
    </source>
</evidence>
<dbReference type="OrthoDB" id="9768769at2"/>
<evidence type="ECO:0000256" key="11">
    <source>
        <dbReference type="ARBA" id="ARBA00032922"/>
    </source>
</evidence>
<dbReference type="InterPro" id="IPR041062">
    <property type="entry name" value="Csm1_B"/>
</dbReference>
<name>A0A1G8JUU2_9LACT</name>
<evidence type="ECO:0000256" key="8">
    <source>
        <dbReference type="ARBA" id="ARBA00022839"/>
    </source>
</evidence>
<evidence type="ECO:0000313" key="14">
    <source>
        <dbReference type="Proteomes" id="UP000235682"/>
    </source>
</evidence>
<dbReference type="Pfam" id="PF18211">
    <property type="entry name" value="Csm1_B"/>
    <property type="match status" value="1"/>
</dbReference>
<keyword evidence="10" id="KW-0051">Antiviral defense</keyword>
<evidence type="ECO:0000256" key="6">
    <source>
        <dbReference type="ARBA" id="ARBA00022759"/>
    </source>
</evidence>
<keyword evidence="3" id="KW-0808">Transferase</keyword>
<evidence type="ECO:0000256" key="9">
    <source>
        <dbReference type="ARBA" id="ARBA00022840"/>
    </source>
</evidence>
<dbReference type="GO" id="GO:0004527">
    <property type="term" value="F:exonuclease activity"/>
    <property type="evidence" value="ECO:0007669"/>
    <property type="project" value="UniProtKB-KW"/>
</dbReference>
<dbReference type="InterPro" id="IPR054767">
    <property type="entry name" value="Cas10-Cmr2_palm2"/>
</dbReference>
<dbReference type="InterPro" id="IPR013408">
    <property type="entry name" value="Cas10/Csm1"/>
</dbReference>
<keyword evidence="8" id="KW-0269">Exonuclease</keyword>
<keyword evidence="7" id="KW-0378">Hydrolase</keyword>
<dbReference type="InterPro" id="IPR052117">
    <property type="entry name" value="Cas10/Csm1_subtype-III-A"/>
</dbReference>
<gene>
    <name evidence="13" type="primary">cas10</name>
    <name evidence="13" type="ORF">CJ205_01395</name>
</gene>
<dbReference type="GO" id="GO:0051607">
    <property type="term" value="P:defense response to virus"/>
    <property type="evidence" value="ECO:0007669"/>
    <property type="project" value="UniProtKB-KW"/>
</dbReference>
<dbReference type="AlphaFoldDB" id="A0A1G8JUU2"/>
<evidence type="ECO:0000256" key="2">
    <source>
        <dbReference type="ARBA" id="ARBA00014333"/>
    </source>
</evidence>
<proteinExistence type="inferred from homology"/>
<evidence type="ECO:0000256" key="1">
    <source>
        <dbReference type="ARBA" id="ARBA00005700"/>
    </source>
</evidence>